<evidence type="ECO:0000313" key="3">
    <source>
        <dbReference type="Proteomes" id="UP001240984"/>
    </source>
</evidence>
<dbReference type="NCBIfam" id="TIGR00254">
    <property type="entry name" value="GGDEF"/>
    <property type="match status" value="1"/>
</dbReference>
<dbReference type="PANTHER" id="PTHR45138">
    <property type="entry name" value="REGULATORY COMPONENTS OF SENSORY TRANSDUCTION SYSTEM"/>
    <property type="match status" value="1"/>
</dbReference>
<evidence type="ECO:0000313" key="2">
    <source>
        <dbReference type="EMBL" id="MDP9796062.1"/>
    </source>
</evidence>
<protein>
    <submittedName>
        <fullName evidence="2">Diguanylate cyclase (GGDEF)-like protein</fullName>
    </submittedName>
</protein>
<dbReference type="InterPro" id="IPR050469">
    <property type="entry name" value="Diguanylate_Cyclase"/>
</dbReference>
<accession>A0ABT9MX90</accession>
<dbReference type="Proteomes" id="UP001240984">
    <property type="component" value="Unassembled WGS sequence"/>
</dbReference>
<dbReference type="PANTHER" id="PTHR45138:SF9">
    <property type="entry name" value="DIGUANYLATE CYCLASE DGCM-RELATED"/>
    <property type="match status" value="1"/>
</dbReference>
<dbReference type="InterPro" id="IPR000160">
    <property type="entry name" value="GGDEF_dom"/>
</dbReference>
<dbReference type="InterPro" id="IPR029787">
    <property type="entry name" value="Nucleotide_cyclase"/>
</dbReference>
<proteinExistence type="predicted"/>
<feature type="domain" description="GGDEF" evidence="1">
    <location>
        <begin position="374"/>
        <end position="500"/>
    </location>
</feature>
<keyword evidence="3" id="KW-1185">Reference proteome</keyword>
<organism evidence="2 3">
    <name type="scientific">Catenuloplanes nepalensis</name>
    <dbReference type="NCBI Taxonomy" id="587533"/>
    <lineage>
        <taxon>Bacteria</taxon>
        <taxon>Bacillati</taxon>
        <taxon>Actinomycetota</taxon>
        <taxon>Actinomycetes</taxon>
        <taxon>Micromonosporales</taxon>
        <taxon>Micromonosporaceae</taxon>
        <taxon>Catenuloplanes</taxon>
    </lineage>
</organism>
<comment type="caution">
    <text evidence="2">The sequence shown here is derived from an EMBL/GenBank/DDBJ whole genome shotgun (WGS) entry which is preliminary data.</text>
</comment>
<evidence type="ECO:0000259" key="1">
    <source>
        <dbReference type="PROSITE" id="PS50887"/>
    </source>
</evidence>
<dbReference type="SUPFAM" id="SSF48452">
    <property type="entry name" value="TPR-like"/>
    <property type="match status" value="2"/>
</dbReference>
<dbReference type="InterPro" id="IPR043128">
    <property type="entry name" value="Rev_trsase/Diguanyl_cyclase"/>
</dbReference>
<name>A0ABT9MX90_9ACTN</name>
<dbReference type="SMART" id="SM00267">
    <property type="entry name" value="GGDEF"/>
    <property type="match status" value="1"/>
</dbReference>
<dbReference type="EMBL" id="JAUSRA010000001">
    <property type="protein sequence ID" value="MDP9796062.1"/>
    <property type="molecule type" value="Genomic_DNA"/>
</dbReference>
<dbReference type="InterPro" id="IPR011990">
    <property type="entry name" value="TPR-like_helical_dom_sf"/>
</dbReference>
<reference evidence="2 3" key="1">
    <citation type="submission" date="2023-07" db="EMBL/GenBank/DDBJ databases">
        <title>Sequencing the genomes of 1000 actinobacteria strains.</title>
        <authorList>
            <person name="Klenk H.-P."/>
        </authorList>
    </citation>
    <scope>NUCLEOTIDE SEQUENCE [LARGE SCALE GENOMIC DNA]</scope>
    <source>
        <strain evidence="2 3">DSM 44710</strain>
    </source>
</reference>
<gene>
    <name evidence="2" type="ORF">J2S43_004574</name>
</gene>
<dbReference type="Gene3D" id="1.25.40.10">
    <property type="entry name" value="Tetratricopeptide repeat domain"/>
    <property type="match status" value="1"/>
</dbReference>
<dbReference type="CDD" id="cd01949">
    <property type="entry name" value="GGDEF"/>
    <property type="match status" value="1"/>
</dbReference>
<dbReference type="Gene3D" id="3.30.70.270">
    <property type="match status" value="1"/>
</dbReference>
<sequence>MTSLPEAPLAEQVQRLMADVYLSHEGLLERADELAEAAEQAGDRCWADLARLVGADVHNRGGRASEAVTLARQILATTRDRLVRAHAHCVIAGGLWRLGDSDRALRHAIRAMRALKEEDPPALLADHSLVLAALLNDRRPGPLSAEEFRTAQRYVEASGQPPMIIANLNNWAWCAYRDGDLTTATALVKRLRACAAENAVALNSSTADTVARVLLGNGERDEAMRILEYALEHAPPTESDAVPAALVTLAEFQFRDGDYAGGLRTLARSRVVGARHGASDTGVAALRMVAQGHAELGEFEAAYRAMVEFHDAWTELRSQQSELLTRFAQAQFAVEEASRDSARFRELAERDPLTGLPNRRGFDAGLRAALAGTDPLCVALLDLDHFKQVNDTYSHAVGDDVLRHIAELLATVPGIAGRQGGEEFILMFRSDLDAAVAACESLRQSVENHTWSRVATGLSVTASIGVTEIRPGEEPTAAFSRADALLYSAKHAGRNRVSST</sequence>
<dbReference type="Pfam" id="PF00990">
    <property type="entry name" value="GGDEF"/>
    <property type="match status" value="1"/>
</dbReference>
<dbReference type="SUPFAM" id="SSF55073">
    <property type="entry name" value="Nucleotide cyclase"/>
    <property type="match status" value="1"/>
</dbReference>
<dbReference type="PROSITE" id="PS50887">
    <property type="entry name" value="GGDEF"/>
    <property type="match status" value="1"/>
</dbReference>
<dbReference type="RefSeq" id="WP_306832356.1">
    <property type="nucleotide sequence ID" value="NZ_JAUSRA010000001.1"/>
</dbReference>